<dbReference type="EMBL" id="UZAU01000635">
    <property type="status" value="NOT_ANNOTATED_CDS"/>
    <property type="molecule type" value="Genomic_DNA"/>
</dbReference>
<keyword evidence="7 10" id="KW-0472">Membrane</keyword>
<dbReference type="InterPro" id="IPR005828">
    <property type="entry name" value="MFS_sugar_transport-like"/>
</dbReference>
<dbReference type="InterPro" id="IPR004333">
    <property type="entry name" value="SBP_dom"/>
</dbReference>
<evidence type="ECO:0000256" key="4">
    <source>
        <dbReference type="ARBA" id="ARBA00022597"/>
    </source>
</evidence>
<feature type="transmembrane region" description="Helical" evidence="10">
    <location>
        <begin position="923"/>
        <end position="943"/>
    </location>
</feature>
<reference evidence="13" key="2">
    <citation type="submission" date="2021-03" db="UniProtKB">
        <authorList>
            <consortium name="EnsemblPlants"/>
        </authorList>
    </citation>
    <scope>IDENTIFICATION</scope>
</reference>
<keyword evidence="4" id="KW-0762">Sugar transport</keyword>
<evidence type="ECO:0000256" key="7">
    <source>
        <dbReference type="ARBA" id="ARBA00023136"/>
    </source>
</evidence>
<reference evidence="13" key="1">
    <citation type="submission" date="2018-11" db="EMBL/GenBank/DDBJ databases">
        <authorList>
            <person name="Grassa J C."/>
        </authorList>
    </citation>
    <scope>NUCLEOTIDE SEQUENCE [LARGE SCALE GENOMIC DNA]</scope>
</reference>
<feature type="transmembrane region" description="Helical" evidence="10">
    <location>
        <begin position="1255"/>
        <end position="1275"/>
    </location>
</feature>
<dbReference type="InterPro" id="IPR005829">
    <property type="entry name" value="Sugar_transporter_CS"/>
</dbReference>
<dbReference type="GO" id="GO:0003677">
    <property type="term" value="F:DNA binding"/>
    <property type="evidence" value="ECO:0007669"/>
    <property type="project" value="InterPro"/>
</dbReference>
<dbReference type="InterPro" id="IPR003663">
    <property type="entry name" value="Sugar/inositol_transpt"/>
</dbReference>
<feature type="transmembrane region" description="Helical" evidence="10">
    <location>
        <begin position="1123"/>
        <end position="1145"/>
    </location>
</feature>
<feature type="region of interest" description="Disordered" evidence="9">
    <location>
        <begin position="1"/>
        <end position="51"/>
    </location>
</feature>
<evidence type="ECO:0000256" key="5">
    <source>
        <dbReference type="ARBA" id="ARBA00022692"/>
    </source>
</evidence>
<comment type="subcellular location">
    <subcellularLocation>
        <location evidence="1">Membrane</location>
        <topology evidence="1">Multi-pass membrane protein</topology>
    </subcellularLocation>
</comment>
<feature type="transmembrane region" description="Helical" evidence="10">
    <location>
        <begin position="955"/>
        <end position="974"/>
    </location>
</feature>
<dbReference type="PROSITE" id="PS51141">
    <property type="entry name" value="ZF_SBP"/>
    <property type="match status" value="1"/>
</dbReference>
<feature type="compositionally biased region" description="Polar residues" evidence="9">
    <location>
        <begin position="75"/>
        <end position="86"/>
    </location>
</feature>
<dbReference type="NCBIfam" id="TIGR00879">
    <property type="entry name" value="SP"/>
    <property type="match status" value="1"/>
</dbReference>
<dbReference type="Gramene" id="evm.model.07.550">
    <property type="protein sequence ID" value="cds.evm.model.07.550"/>
    <property type="gene ID" value="evm.TU.07.550"/>
</dbReference>
<keyword evidence="8" id="KW-0862">Zinc</keyword>
<keyword evidence="8" id="KW-0863">Zinc-finger</keyword>
<feature type="transmembrane region" description="Helical" evidence="10">
    <location>
        <begin position="986"/>
        <end position="1005"/>
    </location>
</feature>
<comment type="similarity">
    <text evidence="2">Belongs to the major facilitator superfamily. Sugar transporter (TC 2.A.1.1) family.</text>
</comment>
<dbReference type="CDD" id="cd17358">
    <property type="entry name" value="MFS_GLUT6_8_Class3_like"/>
    <property type="match status" value="1"/>
</dbReference>
<feature type="compositionally biased region" description="Low complexity" evidence="9">
    <location>
        <begin position="9"/>
        <end position="28"/>
    </location>
</feature>
<feature type="transmembrane region" description="Helical" evidence="10">
    <location>
        <begin position="1160"/>
        <end position="1178"/>
    </location>
</feature>
<feature type="compositionally biased region" description="Basic and acidic residues" evidence="9">
    <location>
        <begin position="29"/>
        <end position="48"/>
    </location>
</feature>
<feature type="transmembrane region" description="Helical" evidence="10">
    <location>
        <begin position="1287"/>
        <end position="1305"/>
    </location>
</feature>
<dbReference type="InterPro" id="IPR050549">
    <property type="entry name" value="MFS_Trehalose_Transporter"/>
</dbReference>
<dbReference type="PANTHER" id="PTHR48021:SF37">
    <property type="entry name" value="SUGAR TRANSPORTER ERD6-LIKE 16"/>
    <property type="match status" value="1"/>
</dbReference>
<feature type="transmembrane region" description="Helical" evidence="10">
    <location>
        <begin position="1185"/>
        <end position="1207"/>
    </location>
</feature>
<feature type="transmembrane region" description="Helical" evidence="10">
    <location>
        <begin position="1042"/>
        <end position="1059"/>
    </location>
</feature>
<dbReference type="InterPro" id="IPR044775">
    <property type="entry name" value="MFS_ERD6/Tret1-like"/>
</dbReference>
<dbReference type="PANTHER" id="PTHR48021">
    <property type="match status" value="1"/>
</dbReference>
<evidence type="ECO:0000256" key="9">
    <source>
        <dbReference type="SAM" id="MobiDB-lite"/>
    </source>
</evidence>
<dbReference type="GO" id="GO:0051119">
    <property type="term" value="F:sugar transmembrane transporter activity"/>
    <property type="evidence" value="ECO:0007669"/>
    <property type="project" value="InterPro"/>
</dbReference>
<feature type="region of interest" description="Disordered" evidence="9">
    <location>
        <begin position="75"/>
        <end position="118"/>
    </location>
</feature>
<evidence type="ECO:0000256" key="3">
    <source>
        <dbReference type="ARBA" id="ARBA00022448"/>
    </source>
</evidence>
<dbReference type="GO" id="GO:0008270">
    <property type="term" value="F:zinc ion binding"/>
    <property type="evidence" value="ECO:0007669"/>
    <property type="project" value="UniProtKB-KW"/>
</dbReference>
<dbReference type="Proteomes" id="UP000596661">
    <property type="component" value="Chromosome 7"/>
</dbReference>
<feature type="transmembrane region" description="Helical" evidence="10">
    <location>
        <begin position="1219"/>
        <end position="1243"/>
    </location>
</feature>
<dbReference type="PRINTS" id="PR00171">
    <property type="entry name" value="SUGRTRNSPORT"/>
</dbReference>
<dbReference type="EnsemblPlants" id="evm.model.07.550">
    <property type="protein sequence ID" value="cds.evm.model.07.550"/>
    <property type="gene ID" value="evm.TU.07.550"/>
</dbReference>
<keyword evidence="5 10" id="KW-0812">Transmembrane</keyword>
<keyword evidence="14" id="KW-1185">Reference proteome</keyword>
<evidence type="ECO:0000259" key="12">
    <source>
        <dbReference type="PROSITE" id="PS51141"/>
    </source>
</evidence>
<evidence type="ECO:0000256" key="6">
    <source>
        <dbReference type="ARBA" id="ARBA00022989"/>
    </source>
</evidence>
<feature type="domain" description="Major facilitator superfamily (MFS) profile" evidence="11">
    <location>
        <begin position="890"/>
        <end position="1309"/>
    </location>
</feature>
<dbReference type="Pfam" id="PF03110">
    <property type="entry name" value="SBP"/>
    <property type="match status" value="1"/>
</dbReference>
<proteinExistence type="inferred from homology"/>
<keyword evidence="6 10" id="KW-1133">Transmembrane helix</keyword>
<dbReference type="SUPFAM" id="SSF103612">
    <property type="entry name" value="SBT domain"/>
    <property type="match status" value="1"/>
</dbReference>
<dbReference type="SUPFAM" id="SSF103473">
    <property type="entry name" value="MFS general substrate transporter"/>
    <property type="match status" value="1"/>
</dbReference>
<dbReference type="PROSITE" id="PS00216">
    <property type="entry name" value="SUGAR_TRANSPORT_1"/>
    <property type="match status" value="1"/>
</dbReference>
<organism evidence="13 14">
    <name type="scientific">Cannabis sativa</name>
    <name type="common">Hemp</name>
    <name type="synonym">Marijuana</name>
    <dbReference type="NCBI Taxonomy" id="3483"/>
    <lineage>
        <taxon>Eukaryota</taxon>
        <taxon>Viridiplantae</taxon>
        <taxon>Streptophyta</taxon>
        <taxon>Embryophyta</taxon>
        <taxon>Tracheophyta</taxon>
        <taxon>Spermatophyta</taxon>
        <taxon>Magnoliopsida</taxon>
        <taxon>eudicotyledons</taxon>
        <taxon>Gunneridae</taxon>
        <taxon>Pentapetalae</taxon>
        <taxon>rosids</taxon>
        <taxon>fabids</taxon>
        <taxon>Rosales</taxon>
        <taxon>Cannabaceae</taxon>
        <taxon>Cannabis</taxon>
    </lineage>
</organism>
<dbReference type="Gene3D" id="4.10.1100.10">
    <property type="entry name" value="Transcription factor, SBP-box domain"/>
    <property type="match status" value="1"/>
</dbReference>
<dbReference type="Pfam" id="PF26102">
    <property type="entry name" value="Ig_SPL7"/>
    <property type="match status" value="1"/>
</dbReference>
<dbReference type="FunFam" id="1.20.1250.20:FF:000043">
    <property type="entry name" value="sugar transporter ERD6-like 6"/>
    <property type="match status" value="1"/>
</dbReference>
<dbReference type="InterPro" id="IPR036259">
    <property type="entry name" value="MFS_trans_sf"/>
</dbReference>
<evidence type="ECO:0000256" key="1">
    <source>
        <dbReference type="ARBA" id="ARBA00004141"/>
    </source>
</evidence>
<feature type="compositionally biased region" description="Basic residues" evidence="9">
    <location>
        <begin position="235"/>
        <end position="247"/>
    </location>
</feature>
<feature type="transmembrane region" description="Helical" evidence="10">
    <location>
        <begin position="813"/>
        <end position="831"/>
    </location>
</feature>
<feature type="region of interest" description="Disordered" evidence="9">
    <location>
        <begin position="235"/>
        <end position="339"/>
    </location>
</feature>
<evidence type="ECO:0000256" key="2">
    <source>
        <dbReference type="ARBA" id="ARBA00010992"/>
    </source>
</evidence>
<evidence type="ECO:0000259" key="11">
    <source>
        <dbReference type="PROSITE" id="PS50850"/>
    </source>
</evidence>
<keyword evidence="3" id="KW-0813">Transport</keyword>
<feature type="compositionally biased region" description="Polar residues" evidence="9">
    <location>
        <begin position="278"/>
        <end position="290"/>
    </location>
</feature>
<evidence type="ECO:0000313" key="13">
    <source>
        <dbReference type="EnsemblPlants" id="cds.evm.model.07.550"/>
    </source>
</evidence>
<keyword evidence="8" id="KW-0479">Metal-binding</keyword>
<feature type="transmembrane region" description="Helical" evidence="10">
    <location>
        <begin position="1017"/>
        <end position="1036"/>
    </location>
</feature>
<dbReference type="InterPro" id="IPR020846">
    <property type="entry name" value="MFS_dom"/>
</dbReference>
<name>A0A803Q5F3_CANSA</name>
<protein>
    <submittedName>
        <fullName evidence="13">Uncharacterized protein</fullName>
    </submittedName>
</protein>
<dbReference type="GO" id="GO:0016020">
    <property type="term" value="C:membrane"/>
    <property type="evidence" value="ECO:0007669"/>
    <property type="project" value="UniProtKB-SubCell"/>
</dbReference>
<dbReference type="PROSITE" id="PS50850">
    <property type="entry name" value="MFS"/>
    <property type="match status" value="1"/>
</dbReference>
<evidence type="ECO:0000256" key="10">
    <source>
        <dbReference type="SAM" id="Phobius"/>
    </source>
</evidence>
<dbReference type="Pfam" id="PF00083">
    <property type="entry name" value="Sugar_tr"/>
    <property type="match status" value="1"/>
</dbReference>
<sequence>MLETTKKNPPSMEGAGSPSSSYSQPQASERFRGSDMEVARAPSLHDDGSNIWDWGDLLDFTVDDADLAINWASNPARQQSQTSGVEEQQHQLLVPPTTTSTAEEEEEGHNSDPGRVRKRDPRMVCSNFLAGLVPCACPEMDEKLMEMEEEEAGHGKKRARTVRASSGVARCQVPDCGVDIKELKGYHRRHRVCLRCANATTVTIDGETKRYCQQCGKFHVLADFDEGKRSCRRKLEKHNNRRRRKPAGSKGANEKESQGDIPSEDVSGGDGEAGKDCSQFSSQRIQTETFVESEDGHISPLRSGPDSKDANSDGFLSLVDSGENQMEGGKDNSKRGVSPSYWDNKSTYSSMCPTGRISFKLYDWNPAEFPRRLRHQIFQWLSNMPVELEGYIRPGCIILTVFVAMPRFMWMKLLEDPKSYVHNFVATPGGMLSGRGNILVYLNNMMFYVVKDGTSVIKAKVDVQAPKLHYVHPTCFEAGKPMEFVACGSNLLLPKLRFLLSFSGKYLACAYSPASSHSVTDGNTTSSFDHQLYRIQVPRTEANCFGPVFIEVENEGGLSNFIPLLIGDKETCSEMNVIQQRHNESHFSERPYLTSVGSPSNLCEVSCQRHTAFSEIMLEIAWLLKKPGSENSQPIVTTSQIQRLNYLLNFLISIESFTILEKVLQNLRTVVNKMESNASCNGINEADLKLLQKYMDYAHQLPSQKPQEAANLDLNSRNSLLQVDHGSQSCSQNDPCSIGSFPGQDMEIMVNGKSGFMEDSTYNKRIETISLLDRETILKANRKKEWPSDSVCRVSYGQVLSSRRRVILGFRPTLLVIATAAVCVGICSVLFHPQKLEGQFPRAHCLLLQNLEQPLIINNKKVKKIVAYEDEDEDNSTVDESGSIGMVLFSTFVAVCGSFEFGSCVGFSAPTQSAIRESLNLSLAQYSMFGSIVTIGAMVGAITSGRISDFLGRKGAMRISAGFCITGWLAVYLAKGAMSLDMGRLFTGYGIGIFSYVVPIYIAEISPKHLRGGLTTLNQLMIVLGASFAFIIGTAISWRSLALTGLVPCIVLLIGLHFVPESPRWLAKAGHEKEFQASLQRLRGKGADITSEAAEIQVYIETLHSLPKASVVDLFQSKYIRSVTIGVGLMIFQQFGGINGIGFYVSETFTEAGLSGNTGTIAYACVQVPITVMGAILMDRTGRRPLIMVSATGTFLGCFMAGTSFLLKDQGLLLEWAPLIAVAGVLIFIASFSIGLGAVPWVIMSEIFPIHVKGIAGSMVVMVNWLGAWAISYTYNFFMSWSAYGTYFIYSGFSLLAVLFVAILVPETKGKTLEEIQACINADRRKNQVLN</sequence>
<dbReference type="GO" id="GO:0005634">
    <property type="term" value="C:nucleus"/>
    <property type="evidence" value="ECO:0007669"/>
    <property type="project" value="InterPro"/>
</dbReference>
<feature type="domain" description="SBP-type" evidence="12">
    <location>
        <begin position="168"/>
        <end position="245"/>
    </location>
</feature>
<accession>A0A803Q5F3</accession>
<evidence type="ECO:0000256" key="8">
    <source>
        <dbReference type="PROSITE-ProRule" id="PRU00470"/>
    </source>
</evidence>
<evidence type="ECO:0000313" key="14">
    <source>
        <dbReference type="Proteomes" id="UP000596661"/>
    </source>
</evidence>
<dbReference type="InterPro" id="IPR036893">
    <property type="entry name" value="SBP_sf"/>
</dbReference>
<dbReference type="Gene3D" id="1.20.1250.20">
    <property type="entry name" value="MFS general substrate transporter like domains"/>
    <property type="match status" value="1"/>
</dbReference>